<feature type="non-terminal residue" evidence="1">
    <location>
        <position position="92"/>
    </location>
</feature>
<dbReference type="EMBL" id="KV878244">
    <property type="protein sequence ID" value="OJZ84481.1"/>
    <property type="molecule type" value="Genomic_DNA"/>
</dbReference>
<evidence type="ECO:0000313" key="1">
    <source>
        <dbReference type="EMBL" id="OJZ84481.1"/>
    </source>
</evidence>
<gene>
    <name evidence="1" type="ORF">ASPFODRAFT_48518</name>
</gene>
<organism evidence="1 2">
    <name type="scientific">Aspergillus luchuensis (strain CBS 106.47)</name>
    <dbReference type="NCBI Taxonomy" id="1137211"/>
    <lineage>
        <taxon>Eukaryota</taxon>
        <taxon>Fungi</taxon>
        <taxon>Dikarya</taxon>
        <taxon>Ascomycota</taxon>
        <taxon>Pezizomycotina</taxon>
        <taxon>Eurotiomycetes</taxon>
        <taxon>Eurotiomycetidae</taxon>
        <taxon>Eurotiales</taxon>
        <taxon>Aspergillaceae</taxon>
        <taxon>Aspergillus</taxon>
        <taxon>Aspergillus subgen. Circumdati</taxon>
    </lineage>
</organism>
<dbReference type="Proteomes" id="UP000184063">
    <property type="component" value="Unassembled WGS sequence"/>
</dbReference>
<evidence type="ECO:0000313" key="2">
    <source>
        <dbReference type="Proteomes" id="UP000184063"/>
    </source>
</evidence>
<accession>A0A1M3TCK1</accession>
<proteinExistence type="predicted"/>
<dbReference type="AlphaFoldDB" id="A0A1M3TCK1"/>
<dbReference type="VEuPathDB" id="FungiDB:ASPFODRAFT_48518"/>
<name>A0A1M3TCK1_ASPLC</name>
<reference evidence="2" key="1">
    <citation type="journal article" date="2017" name="Genome Biol.">
        <title>Comparative genomics reveals high biological diversity and specific adaptations in the industrially and medically important fungal genus Aspergillus.</title>
        <authorList>
            <person name="de Vries R.P."/>
            <person name="Riley R."/>
            <person name="Wiebenga A."/>
            <person name="Aguilar-Osorio G."/>
            <person name="Amillis S."/>
            <person name="Uchima C.A."/>
            <person name="Anderluh G."/>
            <person name="Asadollahi M."/>
            <person name="Askin M."/>
            <person name="Barry K."/>
            <person name="Battaglia E."/>
            <person name="Bayram O."/>
            <person name="Benocci T."/>
            <person name="Braus-Stromeyer S.A."/>
            <person name="Caldana C."/>
            <person name="Canovas D."/>
            <person name="Cerqueira G.C."/>
            <person name="Chen F."/>
            <person name="Chen W."/>
            <person name="Choi C."/>
            <person name="Clum A."/>
            <person name="Dos Santos R.A."/>
            <person name="Damasio A.R."/>
            <person name="Diallinas G."/>
            <person name="Emri T."/>
            <person name="Fekete E."/>
            <person name="Flipphi M."/>
            <person name="Freyberg S."/>
            <person name="Gallo A."/>
            <person name="Gournas C."/>
            <person name="Habgood R."/>
            <person name="Hainaut M."/>
            <person name="Harispe M.L."/>
            <person name="Henrissat B."/>
            <person name="Hilden K.S."/>
            <person name="Hope R."/>
            <person name="Hossain A."/>
            <person name="Karabika E."/>
            <person name="Karaffa L."/>
            <person name="Karanyi Z."/>
            <person name="Krasevec N."/>
            <person name="Kuo A."/>
            <person name="Kusch H."/>
            <person name="LaButti K."/>
            <person name="Lagendijk E.L."/>
            <person name="Lapidus A."/>
            <person name="Levasseur A."/>
            <person name="Lindquist E."/>
            <person name="Lipzen A."/>
            <person name="Logrieco A.F."/>
            <person name="MacCabe A."/>
            <person name="Maekelae M.R."/>
            <person name="Malavazi I."/>
            <person name="Melin P."/>
            <person name="Meyer V."/>
            <person name="Mielnichuk N."/>
            <person name="Miskei M."/>
            <person name="Molnar A.P."/>
            <person name="Mule G."/>
            <person name="Ngan C.Y."/>
            <person name="Orejas M."/>
            <person name="Orosz E."/>
            <person name="Ouedraogo J.P."/>
            <person name="Overkamp K.M."/>
            <person name="Park H.-S."/>
            <person name="Perrone G."/>
            <person name="Piumi F."/>
            <person name="Punt P.J."/>
            <person name="Ram A.F."/>
            <person name="Ramon A."/>
            <person name="Rauscher S."/>
            <person name="Record E."/>
            <person name="Riano-Pachon D.M."/>
            <person name="Robert V."/>
            <person name="Roehrig J."/>
            <person name="Ruller R."/>
            <person name="Salamov A."/>
            <person name="Salih N.S."/>
            <person name="Samson R.A."/>
            <person name="Sandor E."/>
            <person name="Sanguinetti M."/>
            <person name="Schuetze T."/>
            <person name="Sepcic K."/>
            <person name="Shelest E."/>
            <person name="Sherlock G."/>
            <person name="Sophianopoulou V."/>
            <person name="Squina F.M."/>
            <person name="Sun H."/>
            <person name="Susca A."/>
            <person name="Todd R.B."/>
            <person name="Tsang A."/>
            <person name="Unkles S.E."/>
            <person name="van de Wiele N."/>
            <person name="van Rossen-Uffink D."/>
            <person name="Oliveira J.V."/>
            <person name="Vesth T.C."/>
            <person name="Visser J."/>
            <person name="Yu J.-H."/>
            <person name="Zhou M."/>
            <person name="Andersen M.R."/>
            <person name="Archer D.B."/>
            <person name="Baker S.E."/>
            <person name="Benoit I."/>
            <person name="Brakhage A.A."/>
            <person name="Braus G.H."/>
            <person name="Fischer R."/>
            <person name="Frisvad J.C."/>
            <person name="Goldman G.H."/>
            <person name="Houbraken J."/>
            <person name="Oakley B."/>
            <person name="Pocsi I."/>
            <person name="Scazzocchio C."/>
            <person name="Seiboth B."/>
            <person name="vanKuyk P.A."/>
            <person name="Wortman J."/>
            <person name="Dyer P.S."/>
            <person name="Grigoriev I.V."/>
        </authorList>
    </citation>
    <scope>NUCLEOTIDE SEQUENCE [LARGE SCALE GENOMIC DNA]</scope>
    <source>
        <strain evidence="2">CBS 106.47</strain>
    </source>
</reference>
<sequence>MRVELLHNIEHPVPSPQSFVQIDECDPQDILMTGQWHNAAFNIGQKFFSAPCSADDTCVSKKSDSKREENIGPTRGAKQTIRYTYTSSGLVY</sequence>
<protein>
    <submittedName>
        <fullName evidence="1">Uncharacterized protein</fullName>
    </submittedName>
</protein>